<organism evidence="1 2">
    <name type="scientific">Chitinophaga terrae</name>
    <name type="common">ex Kim and Jung 2007</name>
    <dbReference type="NCBI Taxonomy" id="408074"/>
    <lineage>
        <taxon>Bacteria</taxon>
        <taxon>Pseudomonadati</taxon>
        <taxon>Bacteroidota</taxon>
        <taxon>Chitinophagia</taxon>
        <taxon>Chitinophagales</taxon>
        <taxon>Chitinophagaceae</taxon>
        <taxon>Chitinophaga</taxon>
    </lineage>
</organism>
<dbReference type="STRING" id="408074.SAMN05660909_00399"/>
<reference evidence="2" key="1">
    <citation type="submission" date="2016-10" db="EMBL/GenBank/DDBJ databases">
        <authorList>
            <person name="Varghese N."/>
            <person name="Submissions S."/>
        </authorList>
    </citation>
    <scope>NUCLEOTIDE SEQUENCE [LARGE SCALE GENOMIC DNA]</scope>
    <source>
        <strain evidence="2">DSM 23920</strain>
    </source>
</reference>
<proteinExistence type="predicted"/>
<evidence type="ECO:0000313" key="1">
    <source>
        <dbReference type="EMBL" id="SDZ97382.1"/>
    </source>
</evidence>
<protein>
    <submittedName>
        <fullName evidence="1">Uncharacterized protein</fullName>
    </submittedName>
</protein>
<gene>
    <name evidence="1" type="ORF">SAMN05660909_00399</name>
</gene>
<dbReference type="Proteomes" id="UP000199656">
    <property type="component" value="Unassembled WGS sequence"/>
</dbReference>
<dbReference type="EMBL" id="FNRL01000001">
    <property type="protein sequence ID" value="SDZ97382.1"/>
    <property type="molecule type" value="Genomic_DNA"/>
</dbReference>
<keyword evidence="2" id="KW-1185">Reference proteome</keyword>
<sequence>MVSTYFKMPRRLAGYANDYEQLQKANQQILGERFITAPFGTLKQ</sequence>
<accession>A0A1H3XFJ5</accession>
<name>A0A1H3XFJ5_9BACT</name>
<evidence type="ECO:0000313" key="2">
    <source>
        <dbReference type="Proteomes" id="UP000199656"/>
    </source>
</evidence>
<dbReference type="AlphaFoldDB" id="A0A1H3XFJ5"/>